<evidence type="ECO:0000313" key="3">
    <source>
        <dbReference type="EMBL" id="CAD5214080.1"/>
    </source>
</evidence>
<dbReference type="OrthoDB" id="5802094at2759"/>
<dbReference type="PANTHER" id="PTHR13298:SF11">
    <property type="entry name" value="RAPAMYCIN-INSENSITIVE COMPANION OF MTOR"/>
    <property type="match status" value="1"/>
</dbReference>
<dbReference type="Pfam" id="PF14668">
    <property type="entry name" value="RICTOR_V"/>
    <property type="match status" value="1"/>
</dbReference>
<dbReference type="AlphaFoldDB" id="A0A7I8WNW8"/>
<dbReference type="GO" id="GO:0031932">
    <property type="term" value="C:TORC2 complex"/>
    <property type="evidence" value="ECO:0007669"/>
    <property type="project" value="InterPro"/>
</dbReference>
<comment type="caution">
    <text evidence="3">The sequence shown here is derived from an EMBL/GenBank/DDBJ whole genome shotgun (WGS) entry which is preliminary data.</text>
</comment>
<feature type="region of interest" description="Disordered" evidence="1">
    <location>
        <begin position="279"/>
        <end position="305"/>
    </location>
</feature>
<feature type="region of interest" description="Disordered" evidence="1">
    <location>
        <begin position="803"/>
        <end position="830"/>
    </location>
</feature>
<dbReference type="EMBL" id="CAJFDI010000002">
    <property type="protein sequence ID" value="CAD5214080.1"/>
    <property type="molecule type" value="Genomic_DNA"/>
</dbReference>
<feature type="region of interest" description="Disordered" evidence="1">
    <location>
        <begin position="998"/>
        <end position="1021"/>
    </location>
</feature>
<feature type="compositionally biased region" description="Low complexity" evidence="1">
    <location>
        <begin position="964"/>
        <end position="973"/>
    </location>
</feature>
<dbReference type="InterPro" id="IPR029453">
    <property type="entry name" value="Rictor_IV"/>
</dbReference>
<dbReference type="SMART" id="SM01310">
    <property type="entry name" value="RICTOR_V"/>
    <property type="match status" value="1"/>
</dbReference>
<dbReference type="EMBL" id="CAJFCV020000002">
    <property type="protein sequence ID" value="CAG9094076.1"/>
    <property type="molecule type" value="Genomic_DNA"/>
</dbReference>
<dbReference type="Pfam" id="PF14663">
    <property type="entry name" value="RasGEF_N_2"/>
    <property type="match status" value="1"/>
</dbReference>
<evidence type="ECO:0000259" key="2">
    <source>
        <dbReference type="SMART" id="SM01310"/>
    </source>
</evidence>
<keyword evidence="4" id="KW-1185">Reference proteome</keyword>
<dbReference type="GO" id="GO:0043539">
    <property type="term" value="F:protein serine/threonine kinase activator activity"/>
    <property type="evidence" value="ECO:0007669"/>
    <property type="project" value="TreeGrafter"/>
</dbReference>
<dbReference type="GO" id="GO:0038203">
    <property type="term" value="P:TORC2 signaling"/>
    <property type="evidence" value="ECO:0007669"/>
    <property type="project" value="TreeGrafter"/>
</dbReference>
<dbReference type="InterPro" id="IPR029452">
    <property type="entry name" value="RICTOR_V"/>
</dbReference>
<feature type="compositionally biased region" description="Polar residues" evidence="1">
    <location>
        <begin position="279"/>
        <end position="292"/>
    </location>
</feature>
<feature type="domain" description="Rapamycin-insensitive companion of mTOR" evidence="2">
    <location>
        <begin position="853"/>
        <end position="927"/>
    </location>
</feature>
<dbReference type="Proteomes" id="UP000582659">
    <property type="component" value="Unassembled WGS sequence"/>
</dbReference>
<gene>
    <name evidence="3" type="ORF">BXYJ_LOCUS3351</name>
</gene>
<dbReference type="PANTHER" id="PTHR13298">
    <property type="entry name" value="CYTOSOLIC REGULATOR PIANISSIMO"/>
    <property type="match status" value="1"/>
</dbReference>
<feature type="compositionally biased region" description="Polar residues" evidence="1">
    <location>
        <begin position="803"/>
        <end position="812"/>
    </location>
</feature>
<evidence type="ECO:0000256" key="1">
    <source>
        <dbReference type="SAM" id="MobiDB-lite"/>
    </source>
</evidence>
<reference evidence="3" key="1">
    <citation type="submission" date="2020-09" db="EMBL/GenBank/DDBJ databases">
        <authorList>
            <person name="Kikuchi T."/>
        </authorList>
    </citation>
    <scope>NUCLEOTIDE SEQUENCE</scope>
    <source>
        <strain evidence="3">Ka4C1</strain>
    </source>
</reference>
<feature type="compositionally biased region" description="Low complexity" evidence="1">
    <location>
        <begin position="817"/>
        <end position="827"/>
    </location>
</feature>
<dbReference type="GO" id="GO:0051897">
    <property type="term" value="P:positive regulation of phosphatidylinositol 3-kinase/protein kinase B signal transduction"/>
    <property type="evidence" value="ECO:0007669"/>
    <property type="project" value="TreeGrafter"/>
</dbReference>
<name>A0A7I8WNW8_BURXY</name>
<proteinExistence type="predicted"/>
<dbReference type="Proteomes" id="UP000659654">
    <property type="component" value="Unassembled WGS sequence"/>
</dbReference>
<evidence type="ECO:0000313" key="4">
    <source>
        <dbReference type="Proteomes" id="UP000659654"/>
    </source>
</evidence>
<dbReference type="InterPro" id="IPR028268">
    <property type="entry name" value="Pianissimo_fam"/>
</dbReference>
<sequence length="1275" mass="146062">MPTQNHEKLMLVSQNYDHTIGRKMLEIALTASNEEQRKWATRFVEVLLCCDESDPADRKMDWAISLLINQLVDPSPKVQRSALLVLFKWLPKYPKKSGFLEHIRISDFGEAGELLEAVFMADEEVVKKDQKRAKDAISRWMKGFASQYVRIFEDDLLLAMGFPKRSLDYGFARHSTIQRKVPAHMIVPCHLFDSLTQHQFGLRLLMSFNLFSQSESGISFARNTSIDRKRQRDLRLQKMRESKRLKQLTADQDDSTVTQNNGNFTFSTNENALNDITNASVTPKRTPTSRMNGQRERAAVATASGKKVRELTEEVEKLQKKVDDLTEIHAHDMWRIKEMADEIKKLRKKLDSRPEEQKNRKKVEEYRSPGYQKNIIKKLETEKLGESFKIVPKDGEMEKKISDDDAIALRAAAGLTDDQYRKCQMLSGKEWPKLYAMRDLEDKRVEAAGGVSNFEYVNSEGRKIPMIWRTEPAKVFEAYVKSLAKNTWNGVIPSELHLVLSGDKGGDNQAEWFKLGWSIPTNVPKPQSPTNYVVMAMYNAKEESKELVGIAGESYFNFANSIVNAGGYEMDGQWIAVKVLWVSDLKMIPVVLDVPHTSSNDFCPICVCKRKPVRAAPQFRPYRIYSDDRLLQIEPENLVIPPLHDKTQRDVMLKKTGCLVGYRQSSLMDGRNGSRFLKWAVQNPEEVPEYQAVFAALHEVQKWATAEDYAIDYDAFDALTADIEAFTTAWRRHGLPTTNKFHLLESHARDFIVTYGTWGKFGEQCLESMHHVGNILSERCFGVNTPDKARQFFMRRNFLTATSNTSQFQPKSKPNRSRLSQSSKSSQPIYEYNDDSDIDLGTILRRNLRIADLDELNGALLSLGNIIGNLEEHDLQGIVEPDTVQKIVFLAENCPHLHVRGVAFMAINLIAKSEYGTQKLIEAEWEVNRRPEMQTLYEMKKRNEHFGILESPKFEPKFQKAPKKNSSPSLSPKMRPARSDSMFMRAGNEALAALRAKKYTRRKSSSNSMSTPHTEHTHENTPSILENDLSEDTFELDAVSFDFQIMKTLNRNKDDHEKYHAHSVNSKNIIRPEDLVPENYMETVKFARVDTLPVSEQDTDIWILSDPEKQSMQQLRALLDGREGVSSSLKSDVASTRKEWNPEEDGIACPVVALPSEPTNMLKNIFLPYQPETSLQSDPNTELNVSDESHNTTSSIDIVLSKGHRHEKCFYCVTKKRPWNMFVKVRDPEEYRQKEYEECREEILKTIGILELREQVTTTRLAKGPKHGKDKKKLG</sequence>
<organism evidence="3 4">
    <name type="scientific">Bursaphelenchus xylophilus</name>
    <name type="common">Pinewood nematode worm</name>
    <name type="synonym">Aphelenchoides xylophilus</name>
    <dbReference type="NCBI Taxonomy" id="6326"/>
    <lineage>
        <taxon>Eukaryota</taxon>
        <taxon>Metazoa</taxon>
        <taxon>Ecdysozoa</taxon>
        <taxon>Nematoda</taxon>
        <taxon>Chromadorea</taxon>
        <taxon>Rhabditida</taxon>
        <taxon>Tylenchina</taxon>
        <taxon>Tylenchomorpha</taxon>
        <taxon>Aphelenchoidea</taxon>
        <taxon>Aphelenchoididae</taxon>
        <taxon>Bursaphelenchus</taxon>
    </lineage>
</organism>
<protein>
    <submittedName>
        <fullName evidence="3">(pine wood nematode) hypothetical protein</fullName>
    </submittedName>
</protein>
<accession>A0A7I8WNW8</accession>
<feature type="region of interest" description="Disordered" evidence="1">
    <location>
        <begin position="953"/>
        <end position="977"/>
    </location>
</feature>